<accession>A0A7X1Y208</accession>
<evidence type="ECO:0000313" key="1">
    <source>
        <dbReference type="EMBL" id="MQU28748.1"/>
    </source>
</evidence>
<dbReference type="Proteomes" id="UP000437970">
    <property type="component" value="Unassembled WGS sequence"/>
</dbReference>
<dbReference type="AlphaFoldDB" id="A0A7X1Y208"/>
<name>A0A7X1Y208_9PSED</name>
<proteinExistence type="predicted"/>
<sequence length="118" mass="13641">MSGIELDFQSFNPIFDFAPDVLGDFAECKSPFASAFMDYLKAHAFGNIHVHSKYVKANLLKTEAIQAFYDKHYLYVVRTIDNDSKVFRFYAPTELRFVDAVKIVESHQRMSTLDLLDF</sequence>
<reference evidence="1 2" key="1">
    <citation type="submission" date="2019-10" db="EMBL/GenBank/DDBJ databases">
        <title>Evaluation of single-gene subtyping targets for Pseudomonas.</title>
        <authorList>
            <person name="Reichler S.J."/>
            <person name="Orsi R.H."/>
            <person name="Wiedmann M."/>
            <person name="Martin N.H."/>
            <person name="Murphy S.I."/>
        </authorList>
    </citation>
    <scope>NUCLEOTIDE SEQUENCE [LARGE SCALE GENOMIC DNA]</scope>
    <source>
        <strain evidence="1 2">FSL R10-1984</strain>
    </source>
</reference>
<organism evidence="1 2">
    <name type="scientific">Pseudomonas helleri</name>
    <dbReference type="NCBI Taxonomy" id="1608996"/>
    <lineage>
        <taxon>Bacteria</taxon>
        <taxon>Pseudomonadati</taxon>
        <taxon>Pseudomonadota</taxon>
        <taxon>Gammaproteobacteria</taxon>
        <taxon>Pseudomonadales</taxon>
        <taxon>Pseudomonadaceae</taxon>
        <taxon>Pseudomonas</taxon>
    </lineage>
</organism>
<comment type="caution">
    <text evidence="1">The sequence shown here is derived from an EMBL/GenBank/DDBJ whole genome shotgun (WGS) entry which is preliminary data.</text>
</comment>
<dbReference type="RefSeq" id="WP_094991490.1">
    <property type="nucleotide sequence ID" value="NZ_WIVW01000039.1"/>
</dbReference>
<gene>
    <name evidence="1" type="ORF">GHO29_19970</name>
</gene>
<protein>
    <submittedName>
        <fullName evidence="1">Uncharacterized protein</fullName>
    </submittedName>
</protein>
<dbReference type="EMBL" id="WIVW01000039">
    <property type="protein sequence ID" value="MQU28748.1"/>
    <property type="molecule type" value="Genomic_DNA"/>
</dbReference>
<evidence type="ECO:0000313" key="2">
    <source>
        <dbReference type="Proteomes" id="UP000437970"/>
    </source>
</evidence>